<dbReference type="Pfam" id="PF06580">
    <property type="entry name" value="His_kinase"/>
    <property type="match status" value="1"/>
</dbReference>
<accession>A0AAW9NYC3</accession>
<proteinExistence type="predicted"/>
<dbReference type="InterPro" id="IPR005467">
    <property type="entry name" value="His_kinase_dom"/>
</dbReference>
<feature type="transmembrane region" description="Helical" evidence="13">
    <location>
        <begin position="297"/>
        <end position="318"/>
    </location>
</feature>
<evidence type="ECO:0000256" key="3">
    <source>
        <dbReference type="ARBA" id="ARBA00012438"/>
    </source>
</evidence>
<evidence type="ECO:0000256" key="4">
    <source>
        <dbReference type="ARBA" id="ARBA00022475"/>
    </source>
</evidence>
<sequence length="944" mass="107455">MYPNTLLISRDTRESNTPVYLNVPETWDSYIEPERDYAPHGSYYLKIINVPDLELVYSLTIPASLSPYTFYINNKYIGYYGKRTLNPKTPSESARPMTYHFSLQPGENELIISGFHMNEHVPGGLTSSLTFGDSYSLEKLKWYDIIVQIIVCAFIVFYFLCGILLFAIGINRSTIAYFLLSIVSVFITVILSNDKLLLWHVKIDWLSATKIWHFACVMALFWFILFFSELTRKYVKAKILNIAALCCFAYLIFIAVMPVSFIYYTKFIFYALLIGSSMMLAMFMYKIAFRKHKGYVLLLLAATAVIHHWLFLITNYLVAKPYPFDLLIAITALLAFWFIDYFYQSSTSKQTAIQLQQEMYRKDDFLANTSQELRTPLQHMLSITQSLLAKKEQHDLRLLVTIGQHMSFMLDSLLDLIHLKEQSITLQMKPVDVKHIATSVSDILKLTINSKPIELIVDLPEDLPPVLADENRLLQVFINLLHNAIKFTDEGSITIHAQTTGSMLSLSITDTGIGIEQSKQASIFEPYEQMNNTAHVGLGLGLSISKEIIELHGGSIRVISSIGEGATFIFSLPIARGLTIKRSESTTEQSQALSKYIFLQNDLSEIEQEIAASATEQLSVANHASILLVDADPLSLQVLLKALTTEFYKIDTATNGVDALAKIQERNFDLVISDTTLPQLSGYELAKHIRQQFSISELPILFLTTRQQSEDIRLAFLNGANDYVKKPIEYIELKSRVDALIQVKQSSEERLRFEAAWLQAQIQPHFFFNTLNAIISLYGEDNEKMEELLFAFNDYLQMSFNFENVDLLVPLDYELKLVRSYMAIEQIRFGDRIQMIWDIPNDVAFSVPPLVLQTLVENAVRHGILNRPEGGTIILRITEHSEHYLIEIIDNGIGFNTRLIDKKDSVGLFNTEQRLKQLFGVTLTIDSVVGKGTTISFPVPKKYN</sequence>
<dbReference type="SMART" id="SM00388">
    <property type="entry name" value="HisKA"/>
    <property type="match status" value="1"/>
</dbReference>
<keyword evidence="9 16" id="KW-0067">ATP-binding</keyword>
<evidence type="ECO:0000256" key="13">
    <source>
        <dbReference type="SAM" id="Phobius"/>
    </source>
</evidence>
<feature type="transmembrane region" description="Helical" evidence="13">
    <location>
        <begin position="267"/>
        <end position="285"/>
    </location>
</feature>
<feature type="modified residue" description="4-aspartylphosphate" evidence="12">
    <location>
        <position position="674"/>
    </location>
</feature>
<name>A0AAW9NYC3_9BACL</name>
<comment type="caution">
    <text evidence="16">The sequence shown here is derived from an EMBL/GenBank/DDBJ whole genome shotgun (WGS) entry which is preliminary data.</text>
</comment>
<keyword evidence="13" id="KW-1133">Transmembrane helix</keyword>
<dbReference type="FunFam" id="3.30.565.10:FF:000023">
    <property type="entry name" value="PAS domain-containing sensor histidine kinase"/>
    <property type="match status" value="1"/>
</dbReference>
<comment type="subcellular location">
    <subcellularLocation>
        <location evidence="2">Cell membrane</location>
    </subcellularLocation>
</comment>
<evidence type="ECO:0000256" key="9">
    <source>
        <dbReference type="ARBA" id="ARBA00022840"/>
    </source>
</evidence>
<dbReference type="InterPro" id="IPR003661">
    <property type="entry name" value="HisK_dim/P_dom"/>
</dbReference>
<protein>
    <recommendedName>
        <fullName evidence="3">histidine kinase</fullName>
        <ecNumber evidence="3">2.7.13.3</ecNumber>
    </recommendedName>
</protein>
<dbReference type="PRINTS" id="PR00344">
    <property type="entry name" value="BCTRLSENSOR"/>
</dbReference>
<evidence type="ECO:0000256" key="7">
    <source>
        <dbReference type="ARBA" id="ARBA00022741"/>
    </source>
</evidence>
<gene>
    <name evidence="16" type="ORF">P9B03_14580</name>
</gene>
<evidence type="ECO:0000256" key="11">
    <source>
        <dbReference type="ARBA" id="ARBA00023136"/>
    </source>
</evidence>
<dbReference type="Gene3D" id="3.40.50.2300">
    <property type="match status" value="1"/>
</dbReference>
<dbReference type="InterPro" id="IPR010559">
    <property type="entry name" value="Sig_transdc_His_kin_internal"/>
</dbReference>
<dbReference type="InterPro" id="IPR001789">
    <property type="entry name" value="Sig_transdc_resp-reg_receiver"/>
</dbReference>
<dbReference type="SUPFAM" id="SSF55874">
    <property type="entry name" value="ATPase domain of HSP90 chaperone/DNA topoisomerase II/histidine kinase"/>
    <property type="match status" value="2"/>
</dbReference>
<dbReference type="Pfam" id="PF00072">
    <property type="entry name" value="Response_reg"/>
    <property type="match status" value="1"/>
</dbReference>
<dbReference type="Gene3D" id="3.30.565.10">
    <property type="entry name" value="Histidine kinase-like ATPase, C-terminal domain"/>
    <property type="match status" value="2"/>
</dbReference>
<keyword evidence="13" id="KW-0812">Transmembrane</keyword>
<dbReference type="InterPro" id="IPR004358">
    <property type="entry name" value="Sig_transdc_His_kin-like_C"/>
</dbReference>
<dbReference type="Gene3D" id="1.10.287.130">
    <property type="match status" value="1"/>
</dbReference>
<dbReference type="EC" id="2.7.13.3" evidence="3"/>
<dbReference type="GO" id="GO:0000155">
    <property type="term" value="F:phosphorelay sensor kinase activity"/>
    <property type="evidence" value="ECO:0007669"/>
    <property type="project" value="InterPro"/>
</dbReference>
<feature type="transmembrane region" description="Helical" evidence="13">
    <location>
        <begin position="239"/>
        <end position="261"/>
    </location>
</feature>
<dbReference type="AlphaFoldDB" id="A0AAW9NYC3"/>
<feature type="domain" description="Response regulatory" evidence="15">
    <location>
        <begin position="625"/>
        <end position="741"/>
    </location>
</feature>
<dbReference type="PROSITE" id="PS50109">
    <property type="entry name" value="HIS_KIN"/>
    <property type="match status" value="1"/>
</dbReference>
<dbReference type="SMART" id="SM00387">
    <property type="entry name" value="HATPase_c"/>
    <property type="match status" value="2"/>
</dbReference>
<keyword evidence="5 12" id="KW-0597">Phosphoprotein</keyword>
<feature type="transmembrane region" description="Helical" evidence="13">
    <location>
        <begin position="175"/>
        <end position="191"/>
    </location>
</feature>
<dbReference type="InterPro" id="IPR036890">
    <property type="entry name" value="HATPase_C_sf"/>
</dbReference>
<dbReference type="InterPro" id="IPR036097">
    <property type="entry name" value="HisK_dim/P_sf"/>
</dbReference>
<evidence type="ECO:0000313" key="16">
    <source>
        <dbReference type="EMBL" id="MEC1179723.1"/>
    </source>
</evidence>
<evidence type="ECO:0000259" key="15">
    <source>
        <dbReference type="PROSITE" id="PS50110"/>
    </source>
</evidence>
<feature type="transmembrane region" description="Helical" evidence="13">
    <location>
        <begin position="145"/>
        <end position="168"/>
    </location>
</feature>
<dbReference type="RefSeq" id="WP_326124211.1">
    <property type="nucleotide sequence ID" value="NZ_JARSFG010000019.1"/>
</dbReference>
<dbReference type="PROSITE" id="PS50110">
    <property type="entry name" value="RESPONSE_REGULATORY"/>
    <property type="match status" value="1"/>
</dbReference>
<evidence type="ECO:0000256" key="6">
    <source>
        <dbReference type="ARBA" id="ARBA00022679"/>
    </source>
</evidence>
<evidence type="ECO:0000313" key="17">
    <source>
        <dbReference type="Proteomes" id="UP001344888"/>
    </source>
</evidence>
<dbReference type="InterPro" id="IPR003594">
    <property type="entry name" value="HATPase_dom"/>
</dbReference>
<dbReference type="PANTHER" id="PTHR43547:SF2">
    <property type="entry name" value="HYBRID SIGNAL TRANSDUCTION HISTIDINE KINASE C"/>
    <property type="match status" value="1"/>
</dbReference>
<dbReference type="CDD" id="cd16922">
    <property type="entry name" value="HATPase_EvgS-ArcB-TorS-like"/>
    <property type="match status" value="1"/>
</dbReference>
<evidence type="ECO:0000256" key="1">
    <source>
        <dbReference type="ARBA" id="ARBA00000085"/>
    </source>
</evidence>
<dbReference type="CDD" id="cd00082">
    <property type="entry name" value="HisKA"/>
    <property type="match status" value="1"/>
</dbReference>
<keyword evidence="11 13" id="KW-0472">Membrane</keyword>
<dbReference type="Pfam" id="PF02518">
    <property type="entry name" value="HATPase_c"/>
    <property type="match status" value="2"/>
</dbReference>
<keyword evidence="8" id="KW-0418">Kinase</keyword>
<reference evidence="16 17" key="1">
    <citation type="submission" date="2023-03" db="EMBL/GenBank/DDBJ databases">
        <title>Bacillus Genome Sequencing.</title>
        <authorList>
            <person name="Dunlap C."/>
        </authorList>
    </citation>
    <scope>NUCLEOTIDE SEQUENCE [LARGE SCALE GENOMIC DNA]</scope>
    <source>
        <strain evidence="16 17">B-59205</strain>
    </source>
</reference>
<dbReference type="InterPro" id="IPR011006">
    <property type="entry name" value="CheY-like_superfamily"/>
</dbReference>
<feature type="domain" description="Histidine kinase" evidence="14">
    <location>
        <begin position="368"/>
        <end position="576"/>
    </location>
</feature>
<dbReference type="PANTHER" id="PTHR43547">
    <property type="entry name" value="TWO-COMPONENT HISTIDINE KINASE"/>
    <property type="match status" value="1"/>
</dbReference>
<evidence type="ECO:0000256" key="12">
    <source>
        <dbReference type="PROSITE-ProRule" id="PRU00169"/>
    </source>
</evidence>
<organism evidence="16 17">
    <name type="scientific">Metasolibacillus meyeri</name>
    <dbReference type="NCBI Taxonomy" id="1071052"/>
    <lineage>
        <taxon>Bacteria</taxon>
        <taxon>Bacillati</taxon>
        <taxon>Bacillota</taxon>
        <taxon>Bacilli</taxon>
        <taxon>Bacillales</taxon>
        <taxon>Caryophanaceae</taxon>
        <taxon>Metasolibacillus</taxon>
    </lineage>
</organism>
<evidence type="ECO:0000256" key="2">
    <source>
        <dbReference type="ARBA" id="ARBA00004236"/>
    </source>
</evidence>
<keyword evidence="4" id="KW-1003">Cell membrane</keyword>
<dbReference type="Proteomes" id="UP001344888">
    <property type="component" value="Unassembled WGS sequence"/>
</dbReference>
<keyword evidence="6" id="KW-0808">Transferase</keyword>
<dbReference type="GO" id="GO:0005886">
    <property type="term" value="C:plasma membrane"/>
    <property type="evidence" value="ECO:0007669"/>
    <property type="project" value="UniProtKB-SubCell"/>
</dbReference>
<dbReference type="GO" id="GO:0005524">
    <property type="term" value="F:ATP binding"/>
    <property type="evidence" value="ECO:0007669"/>
    <property type="project" value="UniProtKB-KW"/>
</dbReference>
<dbReference type="SUPFAM" id="SSF47384">
    <property type="entry name" value="Homodimeric domain of signal transducing histidine kinase"/>
    <property type="match status" value="1"/>
</dbReference>
<evidence type="ECO:0000259" key="14">
    <source>
        <dbReference type="PROSITE" id="PS50109"/>
    </source>
</evidence>
<evidence type="ECO:0000256" key="8">
    <source>
        <dbReference type="ARBA" id="ARBA00022777"/>
    </source>
</evidence>
<evidence type="ECO:0000256" key="10">
    <source>
        <dbReference type="ARBA" id="ARBA00023012"/>
    </source>
</evidence>
<dbReference type="CDD" id="cd17574">
    <property type="entry name" value="REC_OmpR"/>
    <property type="match status" value="1"/>
</dbReference>
<keyword evidence="7" id="KW-0547">Nucleotide-binding</keyword>
<dbReference type="EMBL" id="JARSFG010000019">
    <property type="protein sequence ID" value="MEC1179723.1"/>
    <property type="molecule type" value="Genomic_DNA"/>
</dbReference>
<keyword evidence="17" id="KW-1185">Reference proteome</keyword>
<comment type="catalytic activity">
    <reaction evidence="1">
        <text>ATP + protein L-histidine = ADP + protein N-phospho-L-histidine.</text>
        <dbReference type="EC" id="2.7.13.3"/>
    </reaction>
</comment>
<evidence type="ECO:0000256" key="5">
    <source>
        <dbReference type="ARBA" id="ARBA00022553"/>
    </source>
</evidence>
<keyword evidence="10" id="KW-0902">Two-component regulatory system</keyword>
<feature type="transmembrane region" description="Helical" evidence="13">
    <location>
        <begin position="211"/>
        <end position="227"/>
    </location>
</feature>
<dbReference type="SMART" id="SM00448">
    <property type="entry name" value="REC"/>
    <property type="match status" value="1"/>
</dbReference>
<dbReference type="SUPFAM" id="SSF52172">
    <property type="entry name" value="CheY-like"/>
    <property type="match status" value="1"/>
</dbReference>